<sequence>MQSFLLSERERLGLKQKDVFESIGVNKATYYRWESGNPIPSDKLNELSKLGFDVNYVVTGQRGSAATINKHNYDRAMRIVMLYVIKSGREVADPDIFVQVVNEVYQIIESCEQDNKELDQVEIGAKVINLFAA</sequence>
<dbReference type="CDD" id="cd00093">
    <property type="entry name" value="HTH_XRE"/>
    <property type="match status" value="1"/>
</dbReference>
<dbReference type="EMBL" id="JBELOE010000064">
    <property type="protein sequence ID" value="MER2490675.1"/>
    <property type="molecule type" value="Genomic_DNA"/>
</dbReference>
<dbReference type="InterPro" id="IPR001387">
    <property type="entry name" value="Cro/C1-type_HTH"/>
</dbReference>
<dbReference type="InterPro" id="IPR010982">
    <property type="entry name" value="Lambda_DNA-bd_dom_sf"/>
</dbReference>
<organism evidence="2 3">
    <name type="scientific">Catenovulum sediminis</name>
    <dbReference type="NCBI Taxonomy" id="1740262"/>
    <lineage>
        <taxon>Bacteria</taxon>
        <taxon>Pseudomonadati</taxon>
        <taxon>Pseudomonadota</taxon>
        <taxon>Gammaproteobacteria</taxon>
        <taxon>Alteromonadales</taxon>
        <taxon>Alteromonadaceae</taxon>
        <taxon>Catenovulum</taxon>
    </lineage>
</organism>
<dbReference type="SUPFAM" id="SSF47413">
    <property type="entry name" value="lambda repressor-like DNA-binding domains"/>
    <property type="match status" value="1"/>
</dbReference>
<dbReference type="Gene3D" id="1.10.260.40">
    <property type="entry name" value="lambda repressor-like DNA-binding domains"/>
    <property type="match status" value="1"/>
</dbReference>
<protein>
    <submittedName>
        <fullName evidence="2">Helix-turn-helix transcriptional regulator</fullName>
    </submittedName>
</protein>
<reference evidence="2 3" key="1">
    <citation type="submission" date="2024-06" db="EMBL/GenBank/DDBJ databases">
        <authorList>
            <person name="Chen R.Y."/>
        </authorList>
    </citation>
    <scope>NUCLEOTIDE SEQUENCE [LARGE SCALE GENOMIC DNA]</scope>
    <source>
        <strain evidence="2 3">D2</strain>
    </source>
</reference>
<dbReference type="Pfam" id="PF01381">
    <property type="entry name" value="HTH_3"/>
    <property type="match status" value="1"/>
</dbReference>
<keyword evidence="3" id="KW-1185">Reference proteome</keyword>
<gene>
    <name evidence="2" type="ORF">ABS311_02090</name>
</gene>
<proteinExistence type="predicted"/>
<dbReference type="RefSeq" id="WP_350400419.1">
    <property type="nucleotide sequence ID" value="NZ_JBELOE010000064.1"/>
</dbReference>
<evidence type="ECO:0000313" key="2">
    <source>
        <dbReference type="EMBL" id="MER2490675.1"/>
    </source>
</evidence>
<dbReference type="Proteomes" id="UP001467690">
    <property type="component" value="Unassembled WGS sequence"/>
</dbReference>
<name>A0ABV1RCN0_9ALTE</name>
<evidence type="ECO:0000259" key="1">
    <source>
        <dbReference type="PROSITE" id="PS50943"/>
    </source>
</evidence>
<dbReference type="PROSITE" id="PS50943">
    <property type="entry name" value="HTH_CROC1"/>
    <property type="match status" value="1"/>
</dbReference>
<comment type="caution">
    <text evidence="2">The sequence shown here is derived from an EMBL/GenBank/DDBJ whole genome shotgun (WGS) entry which is preliminary data.</text>
</comment>
<accession>A0ABV1RCN0</accession>
<feature type="domain" description="HTH cro/C1-type" evidence="1">
    <location>
        <begin position="5"/>
        <end position="57"/>
    </location>
</feature>
<evidence type="ECO:0000313" key="3">
    <source>
        <dbReference type="Proteomes" id="UP001467690"/>
    </source>
</evidence>